<feature type="transmembrane region" description="Helical" evidence="4">
    <location>
        <begin position="279"/>
        <end position="301"/>
    </location>
</feature>
<dbReference type="KEGG" id="npu:Npun_R4846"/>
<dbReference type="OrthoDB" id="396512at2"/>
<dbReference type="EMBL" id="CP001037">
    <property type="protein sequence ID" value="ACC83193.1"/>
    <property type="molecule type" value="Genomic_DNA"/>
</dbReference>
<evidence type="ECO:0000256" key="3">
    <source>
        <dbReference type="ARBA" id="ARBA00022679"/>
    </source>
</evidence>
<dbReference type="PANTHER" id="PTHR43630:SF1">
    <property type="entry name" value="POLY-BETA-1,6-N-ACETYL-D-GLUCOSAMINE SYNTHASE"/>
    <property type="match status" value="1"/>
</dbReference>
<dbReference type="STRING" id="63737.Npun_R4846"/>
<sequence length="383" mass="43701">MIAKSNMLFEPRVKTFPSVTVAIPTYNEVNFIENLVLGFLRTSYPNLIEIFVADGGSNDGTQEIVKKLSDKDARVKLIHNPEKIQSAGLNLILSECVGDIFIRIDAHSDYAPDYIERCIEALLESKASNVGGAQRFVAQTSFQAGVSLASKSFLGNGGAKYRNPNYTGYADTVYLGCFWKKSLLEIQGYNIEASSNEDAELNLRLKKVFDTTQITNQDAELNQRLISHNKQAIYIDSKIRAWYYPRKNWKSLFIQYFRYGRGRYLTSTKHKLKSQLRGLLPFVFISTVILLLIVDLLFPNLGLPIEILVIIGLFLPFLESLRVNLVYWKSFSAEIWRGNEDKIPSFFSRWLFCGVTLLSMPIAHFSGYTYQLFRQKIMGVKTW</sequence>
<name>B2J041_NOSP7</name>
<keyword evidence="2" id="KW-0328">Glycosyltransferase</keyword>
<dbReference type="Gene3D" id="3.90.550.10">
    <property type="entry name" value="Spore Coat Polysaccharide Biosynthesis Protein SpsA, Chain A"/>
    <property type="match status" value="1"/>
</dbReference>
<proteinExistence type="inferred from homology"/>
<dbReference type="AlphaFoldDB" id="B2J041"/>
<feature type="domain" description="Glycosyltransferase 2-like" evidence="5">
    <location>
        <begin position="20"/>
        <end position="148"/>
    </location>
</feature>
<reference evidence="6 7" key="2">
    <citation type="journal article" date="2013" name="Plant Physiol.">
        <title>A Nostoc punctiforme Sugar Transporter Necessary to Establish a Cyanobacterium-Plant Symbiosis.</title>
        <authorList>
            <person name="Ekman M."/>
            <person name="Picossi S."/>
            <person name="Campbell E.L."/>
            <person name="Meeks J.C."/>
            <person name="Flores E."/>
        </authorList>
    </citation>
    <scope>NUCLEOTIDE SEQUENCE [LARGE SCALE GENOMIC DNA]</scope>
    <source>
        <strain evidence="7">ATCC 29133 / PCC 73102</strain>
    </source>
</reference>
<dbReference type="SUPFAM" id="SSF53448">
    <property type="entry name" value="Nucleotide-diphospho-sugar transferases"/>
    <property type="match status" value="1"/>
</dbReference>
<feature type="transmembrane region" description="Helical" evidence="4">
    <location>
        <begin position="307"/>
        <end position="328"/>
    </location>
</feature>
<reference evidence="7" key="1">
    <citation type="submission" date="2008-04" db="EMBL/GenBank/DDBJ databases">
        <title>Complete sequence of chromosome of Nostoc punctiforme ATCC 29133.</title>
        <authorList>
            <consortium name="US DOE Joint Genome Institute"/>
            <person name="Copeland A."/>
            <person name="Lucas S."/>
            <person name="Lapidus A."/>
            <person name="Glavina del Rio T."/>
            <person name="Dalin E."/>
            <person name="Tice H."/>
            <person name="Pitluck S."/>
            <person name="Chain P."/>
            <person name="Malfatti S."/>
            <person name="Shin M."/>
            <person name="Vergez L."/>
            <person name="Schmutz J."/>
            <person name="Larimer F."/>
            <person name="Land M."/>
            <person name="Hauser L."/>
            <person name="Kyrpides N."/>
            <person name="Kim E."/>
            <person name="Meeks J.C."/>
            <person name="Elhai J."/>
            <person name="Campbell E.L."/>
            <person name="Thiel T."/>
            <person name="Longmire J."/>
            <person name="Potts M."/>
            <person name="Atlas R."/>
        </authorList>
    </citation>
    <scope>NUCLEOTIDE SEQUENCE [LARGE SCALE GENOMIC DNA]</scope>
    <source>
        <strain evidence="7">ATCC 29133 / PCC 73102</strain>
    </source>
</reference>
<keyword evidence="4" id="KW-0472">Membrane</keyword>
<keyword evidence="3 6" id="KW-0808">Transferase</keyword>
<keyword evidence="4" id="KW-0812">Transmembrane</keyword>
<dbReference type="PANTHER" id="PTHR43630">
    <property type="entry name" value="POLY-BETA-1,6-N-ACETYL-D-GLUCOSAMINE SYNTHASE"/>
    <property type="match status" value="1"/>
</dbReference>
<evidence type="ECO:0000256" key="4">
    <source>
        <dbReference type="SAM" id="Phobius"/>
    </source>
</evidence>
<dbReference type="InterPro" id="IPR029044">
    <property type="entry name" value="Nucleotide-diphossugar_trans"/>
</dbReference>
<evidence type="ECO:0000256" key="1">
    <source>
        <dbReference type="ARBA" id="ARBA00006739"/>
    </source>
</evidence>
<dbReference type="Proteomes" id="UP000001191">
    <property type="component" value="Chromosome"/>
</dbReference>
<evidence type="ECO:0000259" key="5">
    <source>
        <dbReference type="Pfam" id="PF00535"/>
    </source>
</evidence>
<dbReference type="InterPro" id="IPR001173">
    <property type="entry name" value="Glyco_trans_2-like"/>
</dbReference>
<dbReference type="HOGENOM" id="CLU_025996_19_0_3"/>
<evidence type="ECO:0000313" key="7">
    <source>
        <dbReference type="Proteomes" id="UP000001191"/>
    </source>
</evidence>
<dbReference type="Pfam" id="PF00535">
    <property type="entry name" value="Glycos_transf_2"/>
    <property type="match status" value="1"/>
</dbReference>
<comment type="similarity">
    <text evidence="1">Belongs to the glycosyltransferase 2 family.</text>
</comment>
<gene>
    <name evidence="6" type="ordered locus">Npun_R4846</name>
</gene>
<dbReference type="eggNOG" id="COG1215">
    <property type="taxonomic scope" value="Bacteria"/>
</dbReference>
<dbReference type="RefSeq" id="WP_012411149.1">
    <property type="nucleotide sequence ID" value="NC_010628.1"/>
</dbReference>
<dbReference type="CDD" id="cd02525">
    <property type="entry name" value="Succinoglycan_BP_ExoA"/>
    <property type="match status" value="1"/>
</dbReference>
<evidence type="ECO:0000256" key="2">
    <source>
        <dbReference type="ARBA" id="ARBA00022676"/>
    </source>
</evidence>
<dbReference type="CAZy" id="GT2">
    <property type="family name" value="Glycosyltransferase Family 2"/>
</dbReference>
<protein>
    <submittedName>
        <fullName evidence="6">Glycosyl transferase, family 2</fullName>
    </submittedName>
</protein>
<organism evidence="6 7">
    <name type="scientific">Nostoc punctiforme (strain ATCC 29133 / PCC 73102)</name>
    <dbReference type="NCBI Taxonomy" id="63737"/>
    <lineage>
        <taxon>Bacteria</taxon>
        <taxon>Bacillati</taxon>
        <taxon>Cyanobacteriota</taxon>
        <taxon>Cyanophyceae</taxon>
        <taxon>Nostocales</taxon>
        <taxon>Nostocaceae</taxon>
        <taxon>Nostoc</taxon>
    </lineage>
</organism>
<keyword evidence="4" id="KW-1133">Transmembrane helix</keyword>
<dbReference type="PhylomeDB" id="B2J041"/>
<feature type="transmembrane region" description="Helical" evidence="4">
    <location>
        <begin position="349"/>
        <end position="373"/>
    </location>
</feature>
<dbReference type="EnsemblBacteria" id="ACC83193">
    <property type="protein sequence ID" value="ACC83193"/>
    <property type="gene ID" value="Npun_R4846"/>
</dbReference>
<evidence type="ECO:0000313" key="6">
    <source>
        <dbReference type="EMBL" id="ACC83193.1"/>
    </source>
</evidence>
<keyword evidence="7" id="KW-1185">Reference proteome</keyword>
<accession>B2J041</accession>
<dbReference type="GO" id="GO:0016757">
    <property type="term" value="F:glycosyltransferase activity"/>
    <property type="evidence" value="ECO:0007669"/>
    <property type="project" value="UniProtKB-KW"/>
</dbReference>